<protein>
    <submittedName>
        <fullName evidence="1">Secreted protein</fullName>
    </submittedName>
</protein>
<dbReference type="AlphaFoldDB" id="M5TS62"/>
<gene>
    <name evidence="1" type="ORF">RSSM_06538</name>
</gene>
<evidence type="ECO:0000313" key="2">
    <source>
        <dbReference type="Proteomes" id="UP000011885"/>
    </source>
</evidence>
<keyword evidence="2" id="KW-1185">Reference proteome</keyword>
<accession>M5TS62</accession>
<dbReference type="RefSeq" id="WP_008688656.1">
    <property type="nucleotide sequence ID" value="NZ_ANOH01000455.1"/>
</dbReference>
<dbReference type="EMBL" id="ANOH01000455">
    <property type="protein sequence ID" value="EMI52027.1"/>
    <property type="molecule type" value="Genomic_DNA"/>
</dbReference>
<sequence length="62" mass="6745">MRIQIALSLATVVLLSAGCEAEKPSVPFERSEMSAYLDEHPELVISDEELNAQPVGQGDLMD</sequence>
<reference evidence="1 2" key="1">
    <citation type="journal article" date="2013" name="Mar. Genomics">
        <title>Expression of sulfatases in Rhodopirellula baltica and the diversity of sulfatases in the genus Rhodopirellula.</title>
        <authorList>
            <person name="Wegner C.E."/>
            <person name="Richter-Heitmann T."/>
            <person name="Klindworth A."/>
            <person name="Klockow C."/>
            <person name="Richter M."/>
            <person name="Achstetter T."/>
            <person name="Glockner F.O."/>
            <person name="Harder J."/>
        </authorList>
    </citation>
    <scope>NUCLEOTIDE SEQUENCE [LARGE SCALE GENOMIC DNA]</scope>
    <source>
        <strain evidence="1 2">SM41</strain>
    </source>
</reference>
<comment type="caution">
    <text evidence="1">The sequence shown here is derived from an EMBL/GenBank/DDBJ whole genome shotgun (WGS) entry which is preliminary data.</text>
</comment>
<proteinExistence type="predicted"/>
<organism evidence="1 2">
    <name type="scientific">Rhodopirellula sallentina SM41</name>
    <dbReference type="NCBI Taxonomy" id="1263870"/>
    <lineage>
        <taxon>Bacteria</taxon>
        <taxon>Pseudomonadati</taxon>
        <taxon>Planctomycetota</taxon>
        <taxon>Planctomycetia</taxon>
        <taxon>Pirellulales</taxon>
        <taxon>Pirellulaceae</taxon>
        <taxon>Rhodopirellula</taxon>
    </lineage>
</organism>
<name>M5TS62_9BACT</name>
<dbReference type="PATRIC" id="fig|1263870.3.peg.6929"/>
<evidence type="ECO:0000313" key="1">
    <source>
        <dbReference type="EMBL" id="EMI52027.1"/>
    </source>
</evidence>
<dbReference type="OrthoDB" id="290019at2"/>
<dbReference type="PROSITE" id="PS51257">
    <property type="entry name" value="PROKAR_LIPOPROTEIN"/>
    <property type="match status" value="1"/>
</dbReference>
<dbReference type="Proteomes" id="UP000011885">
    <property type="component" value="Unassembled WGS sequence"/>
</dbReference>